<dbReference type="InterPro" id="IPR045087">
    <property type="entry name" value="Cu-oxidase_fam"/>
</dbReference>
<dbReference type="NCBIfam" id="TIGR03390">
    <property type="entry name" value="ascorbOXfungal"/>
    <property type="match status" value="1"/>
</dbReference>
<dbReference type="InterPro" id="IPR035666">
    <property type="entry name" value="MCO_CuRO_3"/>
</dbReference>
<evidence type="ECO:0000313" key="9">
    <source>
        <dbReference type="Proteomes" id="UP000192596"/>
    </source>
</evidence>
<keyword evidence="3" id="KW-0560">Oxidoreductase</keyword>
<dbReference type="PANTHER" id="PTHR11709:SF394">
    <property type="entry name" value="FI03373P-RELATED"/>
    <property type="match status" value="1"/>
</dbReference>
<organism evidence="8 9">
    <name type="scientific">Cryoendolithus antarcticus</name>
    <dbReference type="NCBI Taxonomy" id="1507870"/>
    <lineage>
        <taxon>Eukaryota</taxon>
        <taxon>Fungi</taxon>
        <taxon>Dikarya</taxon>
        <taxon>Ascomycota</taxon>
        <taxon>Pezizomycotina</taxon>
        <taxon>Dothideomycetes</taxon>
        <taxon>Dothideomycetidae</taxon>
        <taxon>Cladosporiales</taxon>
        <taxon>Cladosporiaceae</taxon>
        <taxon>Cryoendolithus</taxon>
    </lineage>
</organism>
<dbReference type="GO" id="GO:0005507">
    <property type="term" value="F:copper ion binding"/>
    <property type="evidence" value="ECO:0007669"/>
    <property type="project" value="InterPro"/>
</dbReference>
<dbReference type="EMBL" id="NAJO01000001">
    <property type="protein sequence ID" value="OQO14867.1"/>
    <property type="molecule type" value="Genomic_DNA"/>
</dbReference>
<dbReference type="InterPro" id="IPR001117">
    <property type="entry name" value="Cu-oxidase_2nd"/>
</dbReference>
<evidence type="ECO:0000256" key="3">
    <source>
        <dbReference type="ARBA" id="ARBA00023002"/>
    </source>
</evidence>
<dbReference type="STRING" id="1507870.A0A1V8TU58"/>
<dbReference type="Gene3D" id="2.60.40.420">
    <property type="entry name" value="Cupredoxins - blue copper proteins"/>
    <property type="match status" value="3"/>
</dbReference>
<gene>
    <name evidence="8" type="ORF">B0A48_00249</name>
</gene>
<comment type="caution">
    <text evidence="8">The sequence shown here is derived from an EMBL/GenBank/DDBJ whole genome shotgun (WGS) entry which is preliminary data.</text>
</comment>
<dbReference type="InterPro" id="IPR017762">
    <property type="entry name" value="Multicopper_oxidase_fun"/>
</dbReference>
<comment type="similarity">
    <text evidence="1">Belongs to the multicopper oxidase family.</text>
</comment>
<evidence type="ECO:0000259" key="6">
    <source>
        <dbReference type="Pfam" id="PF07731"/>
    </source>
</evidence>
<dbReference type="Pfam" id="PF07731">
    <property type="entry name" value="Cu-oxidase_2"/>
    <property type="match status" value="1"/>
</dbReference>
<dbReference type="PROSITE" id="PS00080">
    <property type="entry name" value="MULTICOPPER_OXIDASE2"/>
    <property type="match status" value="1"/>
</dbReference>
<sequence length="499" mass="55494">MHWHGLSQRTAIFSDGTPLLSQWPIAPLHFFDYEIAPLPDDAGTYFYHSHVGFQTHTSSGPLIVTDNGPPPYRYDEERIIEFGDFFNATDASIESGLVANPFVWSGETHGVMINGVGVATGSVGGTAGCVLPVIDVEPDKTYRLRFIGATALSMAQFGIAGHGKFTIIGADGRYTKPYDVRYMQVSTGQRFEVLFKTKSRADLGNQTDYTMQWEARERPAVYRGFGVLRYCDATPVITTAPSTPPLTFSNTTYNWAECALQPLKPNNFPTASQVTRRIEIRNHQISANSASVIWAASGLQWVDTTAPSGKPYLVSIYEHCPSAIPNYTKALENYGRDPVTKAWPAKIGEVLEVVIYNQPSIVKNNYGLDFHPFHAHGGHYFDIGSGNGTYDPAANELRLKGYNPVLRDTTNLYRYTSAQTVDSLAGWRAWRIRVEDAGVWMIHCHILQHMIMGMQTVWVMGDYEQIASIQHYDAAGYLEYGGSAYGNDSYTPSYVHQFS</sequence>
<dbReference type="Pfam" id="PF07732">
    <property type="entry name" value="Cu-oxidase_3"/>
    <property type="match status" value="1"/>
</dbReference>
<dbReference type="Proteomes" id="UP000192596">
    <property type="component" value="Unassembled WGS sequence"/>
</dbReference>
<dbReference type="InterPro" id="IPR002355">
    <property type="entry name" value="Cu_oxidase_Cu_BS"/>
</dbReference>
<evidence type="ECO:0000256" key="4">
    <source>
        <dbReference type="ARBA" id="ARBA00023008"/>
    </source>
</evidence>
<dbReference type="PANTHER" id="PTHR11709">
    <property type="entry name" value="MULTI-COPPER OXIDASE"/>
    <property type="match status" value="1"/>
</dbReference>
<evidence type="ECO:0000259" key="5">
    <source>
        <dbReference type="Pfam" id="PF00394"/>
    </source>
</evidence>
<dbReference type="InterPro" id="IPR011707">
    <property type="entry name" value="Cu-oxidase-like_N"/>
</dbReference>
<dbReference type="OrthoDB" id="2121828at2759"/>
<reference evidence="9" key="1">
    <citation type="submission" date="2017-03" db="EMBL/GenBank/DDBJ databases">
        <title>Genomes of endolithic fungi from Antarctica.</title>
        <authorList>
            <person name="Coleine C."/>
            <person name="Masonjones S."/>
            <person name="Stajich J.E."/>
        </authorList>
    </citation>
    <scope>NUCLEOTIDE SEQUENCE [LARGE SCALE GENOMIC DNA]</scope>
    <source>
        <strain evidence="9">CCFEE 5527</strain>
    </source>
</reference>
<proteinExistence type="inferred from homology"/>
<dbReference type="Pfam" id="PF00394">
    <property type="entry name" value="Cu-oxidase"/>
    <property type="match status" value="1"/>
</dbReference>
<keyword evidence="9" id="KW-1185">Reference proteome</keyword>
<feature type="domain" description="Plastocyanin-like" evidence="6">
    <location>
        <begin position="339"/>
        <end position="459"/>
    </location>
</feature>
<dbReference type="InParanoid" id="A0A1V8TU58"/>
<dbReference type="InterPro" id="IPR011706">
    <property type="entry name" value="Cu-oxidase_C"/>
</dbReference>
<evidence type="ECO:0008006" key="10">
    <source>
        <dbReference type="Google" id="ProtNLM"/>
    </source>
</evidence>
<dbReference type="CDD" id="cd13873">
    <property type="entry name" value="CuRO_2_AAO_like_2"/>
    <property type="match status" value="1"/>
</dbReference>
<evidence type="ECO:0000256" key="2">
    <source>
        <dbReference type="ARBA" id="ARBA00022723"/>
    </source>
</evidence>
<keyword evidence="4" id="KW-0186">Copper</keyword>
<evidence type="ECO:0000259" key="7">
    <source>
        <dbReference type="Pfam" id="PF07732"/>
    </source>
</evidence>
<evidence type="ECO:0000256" key="1">
    <source>
        <dbReference type="ARBA" id="ARBA00010609"/>
    </source>
</evidence>
<dbReference type="PROSITE" id="PS00079">
    <property type="entry name" value="MULTICOPPER_OXIDASE1"/>
    <property type="match status" value="1"/>
</dbReference>
<evidence type="ECO:0000313" key="8">
    <source>
        <dbReference type="EMBL" id="OQO14867.1"/>
    </source>
</evidence>
<dbReference type="InterPro" id="IPR033138">
    <property type="entry name" value="Cu_oxidase_CS"/>
</dbReference>
<protein>
    <recommendedName>
        <fullName evidence="10">L-ascorbate oxidase</fullName>
    </recommendedName>
</protein>
<keyword evidence="2" id="KW-0479">Metal-binding</keyword>
<accession>A0A1V8TU58</accession>
<dbReference type="GO" id="GO:0016491">
    <property type="term" value="F:oxidoreductase activity"/>
    <property type="evidence" value="ECO:0007669"/>
    <property type="project" value="UniProtKB-KW"/>
</dbReference>
<dbReference type="InterPro" id="IPR008972">
    <property type="entry name" value="Cupredoxin"/>
</dbReference>
<dbReference type="AlphaFoldDB" id="A0A1V8TU58"/>
<name>A0A1V8TU58_9PEZI</name>
<feature type="domain" description="Plastocyanin-like" evidence="5">
    <location>
        <begin position="77"/>
        <end position="230"/>
    </location>
</feature>
<feature type="domain" description="Plastocyanin-like" evidence="7">
    <location>
        <begin position="1"/>
        <end position="67"/>
    </location>
</feature>
<dbReference type="SUPFAM" id="SSF49503">
    <property type="entry name" value="Cupredoxins"/>
    <property type="match status" value="3"/>
</dbReference>
<dbReference type="CDD" id="cd13895">
    <property type="entry name" value="CuRO_3_AAO_like_2"/>
    <property type="match status" value="1"/>
</dbReference>